<gene>
    <name evidence="2" type="primary">tolA</name>
    <name evidence="2" type="ORF">GLIP_2675</name>
</gene>
<dbReference type="eggNOG" id="COG3064">
    <property type="taxonomic scope" value="Bacteria"/>
</dbReference>
<feature type="region of interest" description="Disordered" evidence="1">
    <location>
        <begin position="179"/>
        <end position="198"/>
    </location>
</feature>
<reference evidence="2 3" key="1">
    <citation type="journal article" date="2017" name="Antonie Van Leeuwenhoek">
        <title>Rhizobium rhizosphaerae sp. nov., a novel species isolated from rice rhizosphere.</title>
        <authorList>
            <person name="Zhao J.J."/>
            <person name="Zhang J."/>
            <person name="Zhang R.J."/>
            <person name="Zhang C.W."/>
            <person name="Yin H.Q."/>
            <person name="Zhang X.X."/>
        </authorList>
    </citation>
    <scope>NUCLEOTIDE SEQUENCE [LARGE SCALE GENOMIC DNA]</scope>
    <source>
        <strain evidence="2 3">E3</strain>
    </source>
</reference>
<dbReference type="EMBL" id="BAEN01000049">
    <property type="protein sequence ID" value="GAC15300.1"/>
    <property type="molecule type" value="Genomic_DNA"/>
</dbReference>
<protein>
    <submittedName>
        <fullName evidence="2">Colicin import membrane protein</fullName>
    </submittedName>
</protein>
<evidence type="ECO:0000256" key="1">
    <source>
        <dbReference type="SAM" id="MobiDB-lite"/>
    </source>
</evidence>
<dbReference type="STRING" id="1127673.GLIP_2675"/>
<accession>K6YVP7</accession>
<dbReference type="SUPFAM" id="SSF74653">
    <property type="entry name" value="TolA/TonB C-terminal domain"/>
    <property type="match status" value="1"/>
</dbReference>
<keyword evidence="3" id="KW-1185">Reference proteome</keyword>
<organism evidence="2 3">
    <name type="scientific">Aliiglaciecola lipolytica E3</name>
    <dbReference type="NCBI Taxonomy" id="1127673"/>
    <lineage>
        <taxon>Bacteria</taxon>
        <taxon>Pseudomonadati</taxon>
        <taxon>Pseudomonadota</taxon>
        <taxon>Gammaproteobacteria</taxon>
        <taxon>Alteromonadales</taxon>
        <taxon>Alteromonadaceae</taxon>
        <taxon>Aliiglaciecola</taxon>
    </lineage>
</organism>
<feature type="compositionally biased region" description="Basic and acidic residues" evidence="1">
    <location>
        <begin position="179"/>
        <end position="189"/>
    </location>
</feature>
<dbReference type="GO" id="GO:0016020">
    <property type="term" value="C:membrane"/>
    <property type="evidence" value="ECO:0007669"/>
    <property type="project" value="InterPro"/>
</dbReference>
<comment type="caution">
    <text evidence="2">The sequence shown here is derived from an EMBL/GenBank/DDBJ whole genome shotgun (WGS) entry which is preliminary data.</text>
</comment>
<dbReference type="RefSeq" id="WP_008845105.1">
    <property type="nucleotide sequence ID" value="NZ_BAEN01000049.1"/>
</dbReference>
<feature type="compositionally biased region" description="Basic and acidic residues" evidence="1">
    <location>
        <begin position="72"/>
        <end position="106"/>
    </location>
</feature>
<dbReference type="GO" id="GO:0043213">
    <property type="term" value="P:bacteriocin transport"/>
    <property type="evidence" value="ECO:0007669"/>
    <property type="project" value="InterPro"/>
</dbReference>
<dbReference type="OrthoDB" id="6194496at2"/>
<dbReference type="InterPro" id="IPR014161">
    <property type="entry name" value="Tol-Pal_TolA"/>
</dbReference>
<sequence length="288" mass="33661">MFKSNPLLISIALHIFLGGVLAISFDFHTVPKQIDLSTPNFTPIEAVVVDQKTVNDQLKRIQQQAEAEKQKELQKIRDEQRRKAEAEQRKRDIAAKEKKRKEDAKRQQQAAAEAKEKKRLAEEKARKEEEQKKQRELERKAAEERERKAQEKREREERARQEAERKKRELAEMQEQERLMQEQLEREQSARNQQRQRQVLTETEKYTALIRAKIIQNWYVDDAMKGKSCRINIRLASSGFVIQVRTLGGDKSVCVAGEQAIRRAGELPMSADQQVQNNLKDITLNFGF</sequence>
<dbReference type="Gene3D" id="3.30.1150.10">
    <property type="match status" value="1"/>
</dbReference>
<evidence type="ECO:0000313" key="3">
    <source>
        <dbReference type="Proteomes" id="UP000006334"/>
    </source>
</evidence>
<dbReference type="Pfam" id="PF06519">
    <property type="entry name" value="TolA"/>
    <property type="match status" value="1"/>
</dbReference>
<feature type="region of interest" description="Disordered" evidence="1">
    <location>
        <begin position="72"/>
        <end position="172"/>
    </location>
</feature>
<evidence type="ECO:0000313" key="2">
    <source>
        <dbReference type="EMBL" id="GAC15300.1"/>
    </source>
</evidence>
<feature type="compositionally biased region" description="Basic and acidic residues" evidence="1">
    <location>
        <begin position="113"/>
        <end position="172"/>
    </location>
</feature>
<dbReference type="GO" id="GO:0019534">
    <property type="term" value="F:toxin transmembrane transporter activity"/>
    <property type="evidence" value="ECO:0007669"/>
    <property type="project" value="InterPro"/>
</dbReference>
<dbReference type="AlphaFoldDB" id="K6YVP7"/>
<dbReference type="NCBIfam" id="TIGR02794">
    <property type="entry name" value="tolA_full"/>
    <property type="match status" value="1"/>
</dbReference>
<name>K6YVP7_9ALTE</name>
<proteinExistence type="predicted"/>
<dbReference type="Proteomes" id="UP000006334">
    <property type="component" value="Unassembled WGS sequence"/>
</dbReference>